<gene>
    <name evidence="2" type="ORF">GRB96_04655</name>
</gene>
<dbReference type="EMBL" id="WUTT01000001">
    <property type="protein sequence ID" value="NAW33713.1"/>
    <property type="molecule type" value="Genomic_DNA"/>
</dbReference>
<proteinExistence type="predicted"/>
<sequence>MAIAASGMLAPDVALSTTSNFSDFANGRQLSDAELGQLRGRFVDKGRILFFGVQMTSEWRNPAGGHLRAGATLHGDLTGRAPSVSFEPHLTMVSAGNAVVAGPSGNGAIVRDGGTGGIGNARGVVQSIQAAGDFNAAANDLQIDVLDASQHPGVPSGSGASSSQQLPSGTRISASYGPQGMNVALDMPGMGSVTQAIVPSRGLRQSIQLTSDLQQVRNLTRLQLYMGQSGADASPPGLRTAIESVRQLRR</sequence>
<protein>
    <submittedName>
        <fullName evidence="2">Uncharacterized protein</fullName>
    </submittedName>
</protein>
<name>A0A7X4W3X4_9GAMM</name>
<evidence type="ECO:0000313" key="3">
    <source>
        <dbReference type="Proteomes" id="UP000487929"/>
    </source>
</evidence>
<organism evidence="2 3">
    <name type="scientific">Halomonas alimentaria</name>
    <dbReference type="NCBI Taxonomy" id="147248"/>
    <lineage>
        <taxon>Bacteria</taxon>
        <taxon>Pseudomonadati</taxon>
        <taxon>Pseudomonadota</taxon>
        <taxon>Gammaproteobacteria</taxon>
        <taxon>Oceanospirillales</taxon>
        <taxon>Halomonadaceae</taxon>
        <taxon>Halomonas</taxon>
    </lineage>
</organism>
<feature type="region of interest" description="Disordered" evidence="1">
    <location>
        <begin position="148"/>
        <end position="177"/>
    </location>
</feature>
<dbReference type="OrthoDB" id="5585636at2"/>
<dbReference type="RefSeq" id="WP_161430946.1">
    <property type="nucleotide sequence ID" value="NZ_WUTT01000001.1"/>
</dbReference>
<reference evidence="2 3" key="1">
    <citation type="submission" date="2019-12" db="EMBL/GenBank/DDBJ databases">
        <title>Draft genome sequencing of Halomonas alimentaria DSM 15356.</title>
        <authorList>
            <person name="Pandiyan K."/>
            <person name="Kushwaha P."/>
            <person name="Gowdham M."/>
            <person name="Chakdar H."/>
            <person name="Singh A."/>
            <person name="Kumar M."/>
            <person name="Saxena A.K."/>
        </authorList>
    </citation>
    <scope>NUCLEOTIDE SEQUENCE [LARGE SCALE GENOMIC DNA]</scope>
    <source>
        <strain evidence="2 3">DSM 15356</strain>
    </source>
</reference>
<accession>A0A7X4W3X4</accession>
<dbReference type="AlphaFoldDB" id="A0A7X4W3X4"/>
<feature type="compositionally biased region" description="Low complexity" evidence="1">
    <location>
        <begin position="152"/>
        <end position="169"/>
    </location>
</feature>
<evidence type="ECO:0000256" key="1">
    <source>
        <dbReference type="SAM" id="MobiDB-lite"/>
    </source>
</evidence>
<comment type="caution">
    <text evidence="2">The sequence shown here is derived from an EMBL/GenBank/DDBJ whole genome shotgun (WGS) entry which is preliminary data.</text>
</comment>
<dbReference type="Proteomes" id="UP000487929">
    <property type="component" value="Unassembled WGS sequence"/>
</dbReference>
<evidence type="ECO:0000313" key="2">
    <source>
        <dbReference type="EMBL" id="NAW33713.1"/>
    </source>
</evidence>
<keyword evidence="3" id="KW-1185">Reference proteome</keyword>